<comment type="similarity">
    <text evidence="1">Belongs to the cytochrome P450 family.</text>
</comment>
<dbReference type="PANTHER" id="PTHR24300">
    <property type="entry name" value="CYTOCHROME P450 508A4-RELATED"/>
    <property type="match status" value="1"/>
</dbReference>
<name>A0A226DQP7_FOLCA</name>
<dbReference type="GO" id="GO:0016712">
    <property type="term" value="F:oxidoreductase activity, acting on paired donors, with incorporation or reduction of molecular oxygen, reduced flavin or flavoprotein as one donor, and incorporation of one atom of oxygen"/>
    <property type="evidence" value="ECO:0007669"/>
    <property type="project" value="TreeGrafter"/>
</dbReference>
<dbReference type="Proteomes" id="UP000198287">
    <property type="component" value="Unassembled WGS sequence"/>
</dbReference>
<dbReference type="GO" id="GO:0008395">
    <property type="term" value="F:steroid hydroxylase activity"/>
    <property type="evidence" value="ECO:0007669"/>
    <property type="project" value="TreeGrafter"/>
</dbReference>
<evidence type="ECO:0000256" key="3">
    <source>
        <dbReference type="ARBA" id="ARBA00023004"/>
    </source>
</evidence>
<organism evidence="5 6">
    <name type="scientific">Folsomia candida</name>
    <name type="common">Springtail</name>
    <dbReference type="NCBI Taxonomy" id="158441"/>
    <lineage>
        <taxon>Eukaryota</taxon>
        <taxon>Metazoa</taxon>
        <taxon>Ecdysozoa</taxon>
        <taxon>Arthropoda</taxon>
        <taxon>Hexapoda</taxon>
        <taxon>Collembola</taxon>
        <taxon>Entomobryomorpha</taxon>
        <taxon>Isotomoidea</taxon>
        <taxon>Isotomidae</taxon>
        <taxon>Proisotominae</taxon>
        <taxon>Folsomia</taxon>
    </lineage>
</organism>
<proteinExistence type="inferred from homology"/>
<evidence type="ECO:0000313" key="5">
    <source>
        <dbReference type="EMBL" id="OXA47348.1"/>
    </source>
</evidence>
<dbReference type="OrthoDB" id="1470350at2759"/>
<protein>
    <submittedName>
        <fullName evidence="5">Cytochrome P450 2U1</fullName>
    </submittedName>
</protein>
<sequence>MPVLSPGSVIEFSIDCPIFASLSVPIASQDTVILIDMRLYYEGKKVWGHPEVFRPERFINQAGEIVNTKNIISFSFSNYGEENFFRKRACPGEIHSKFVSFSLLTLMLQRYKISSLEGEPKPRLDLRLGFSIKPYPFKAVFTQRILQQ</sequence>
<dbReference type="PRINTS" id="PR00463">
    <property type="entry name" value="EP450I"/>
</dbReference>
<accession>A0A226DQP7</accession>
<dbReference type="AlphaFoldDB" id="A0A226DQP7"/>
<keyword evidence="4" id="KW-0503">Monooxygenase</keyword>
<dbReference type="GO" id="GO:0005737">
    <property type="term" value="C:cytoplasm"/>
    <property type="evidence" value="ECO:0007669"/>
    <property type="project" value="TreeGrafter"/>
</dbReference>
<keyword evidence="4" id="KW-0560">Oxidoreductase</keyword>
<keyword evidence="2" id="KW-0479">Metal-binding</keyword>
<dbReference type="EMBL" id="LNIX01000013">
    <property type="protein sequence ID" value="OXA47348.1"/>
    <property type="molecule type" value="Genomic_DNA"/>
</dbReference>
<dbReference type="InterPro" id="IPR050182">
    <property type="entry name" value="Cytochrome_P450_fam2"/>
</dbReference>
<dbReference type="GO" id="GO:0005506">
    <property type="term" value="F:iron ion binding"/>
    <property type="evidence" value="ECO:0007669"/>
    <property type="project" value="InterPro"/>
</dbReference>
<dbReference type="GO" id="GO:0006805">
    <property type="term" value="P:xenobiotic metabolic process"/>
    <property type="evidence" value="ECO:0007669"/>
    <property type="project" value="TreeGrafter"/>
</dbReference>
<comment type="caution">
    <text evidence="5">The sequence shown here is derived from an EMBL/GenBank/DDBJ whole genome shotgun (WGS) entry which is preliminary data.</text>
</comment>
<evidence type="ECO:0000313" key="6">
    <source>
        <dbReference type="Proteomes" id="UP000198287"/>
    </source>
</evidence>
<dbReference type="PANTHER" id="PTHR24300:SF397">
    <property type="entry name" value="CYTOCHROME P450 2U1"/>
    <property type="match status" value="1"/>
</dbReference>
<dbReference type="InterPro" id="IPR002401">
    <property type="entry name" value="Cyt_P450_E_grp-I"/>
</dbReference>
<keyword evidence="6" id="KW-1185">Reference proteome</keyword>
<evidence type="ECO:0000256" key="1">
    <source>
        <dbReference type="ARBA" id="ARBA00010617"/>
    </source>
</evidence>
<dbReference type="GO" id="GO:0006082">
    <property type="term" value="P:organic acid metabolic process"/>
    <property type="evidence" value="ECO:0007669"/>
    <property type="project" value="TreeGrafter"/>
</dbReference>
<evidence type="ECO:0000256" key="4">
    <source>
        <dbReference type="ARBA" id="ARBA00023033"/>
    </source>
</evidence>
<dbReference type="InterPro" id="IPR001128">
    <property type="entry name" value="Cyt_P450"/>
</dbReference>
<dbReference type="Gene3D" id="1.10.630.10">
    <property type="entry name" value="Cytochrome P450"/>
    <property type="match status" value="1"/>
</dbReference>
<dbReference type="Pfam" id="PF00067">
    <property type="entry name" value="p450"/>
    <property type="match status" value="1"/>
</dbReference>
<dbReference type="InterPro" id="IPR036396">
    <property type="entry name" value="Cyt_P450_sf"/>
</dbReference>
<dbReference type="SUPFAM" id="SSF48264">
    <property type="entry name" value="Cytochrome P450"/>
    <property type="match status" value="1"/>
</dbReference>
<reference evidence="5 6" key="1">
    <citation type="submission" date="2015-12" db="EMBL/GenBank/DDBJ databases">
        <title>The genome of Folsomia candida.</title>
        <authorList>
            <person name="Faddeeva A."/>
            <person name="Derks M.F."/>
            <person name="Anvar Y."/>
            <person name="Smit S."/>
            <person name="Van Straalen N."/>
            <person name="Roelofs D."/>
        </authorList>
    </citation>
    <scope>NUCLEOTIDE SEQUENCE [LARGE SCALE GENOMIC DNA]</scope>
    <source>
        <strain evidence="5 6">VU population</strain>
        <tissue evidence="5">Whole body</tissue>
    </source>
</reference>
<evidence type="ECO:0000256" key="2">
    <source>
        <dbReference type="ARBA" id="ARBA00022723"/>
    </source>
</evidence>
<dbReference type="GO" id="GO:0020037">
    <property type="term" value="F:heme binding"/>
    <property type="evidence" value="ECO:0007669"/>
    <property type="project" value="InterPro"/>
</dbReference>
<gene>
    <name evidence="5" type="ORF">Fcan01_17640</name>
</gene>
<keyword evidence="3" id="KW-0408">Iron</keyword>